<accession>A0A1F6MDE8</accession>
<organism evidence="4 5">
    <name type="scientific">Candidatus Magasanikbacteria bacterium RIFCSPHIGHO2_02_FULL_51_14</name>
    <dbReference type="NCBI Taxonomy" id="1798683"/>
    <lineage>
        <taxon>Bacteria</taxon>
        <taxon>Candidatus Magasanikiibacteriota</taxon>
    </lineage>
</organism>
<dbReference type="SUPFAM" id="SSF53335">
    <property type="entry name" value="S-adenosyl-L-methionine-dependent methyltransferases"/>
    <property type="match status" value="1"/>
</dbReference>
<feature type="domain" description="Methyltransferase small" evidence="3">
    <location>
        <begin position="25"/>
        <end position="188"/>
    </location>
</feature>
<dbReference type="InterPro" id="IPR046977">
    <property type="entry name" value="RsmC/RlmG"/>
</dbReference>
<evidence type="ECO:0000313" key="4">
    <source>
        <dbReference type="EMBL" id="OGH69645.1"/>
    </source>
</evidence>
<keyword evidence="2 4" id="KW-0808">Transferase</keyword>
<name>A0A1F6MDE8_9BACT</name>
<dbReference type="InterPro" id="IPR029063">
    <property type="entry name" value="SAM-dependent_MTases_sf"/>
</dbReference>
<dbReference type="AlphaFoldDB" id="A0A1F6MDE8"/>
<dbReference type="Proteomes" id="UP000177457">
    <property type="component" value="Unassembled WGS sequence"/>
</dbReference>
<dbReference type="PANTHER" id="PTHR47816">
    <property type="entry name" value="RIBOSOMAL RNA SMALL SUBUNIT METHYLTRANSFERASE C"/>
    <property type="match status" value="1"/>
</dbReference>
<protein>
    <submittedName>
        <fullName evidence="4">Methyltransferase</fullName>
    </submittedName>
</protein>
<dbReference type="STRING" id="1798683.A3C90_02450"/>
<evidence type="ECO:0000259" key="3">
    <source>
        <dbReference type="Pfam" id="PF05175"/>
    </source>
</evidence>
<dbReference type="EMBL" id="MFQE01000071">
    <property type="protein sequence ID" value="OGH69645.1"/>
    <property type="molecule type" value="Genomic_DNA"/>
</dbReference>
<dbReference type="GO" id="GO:0008757">
    <property type="term" value="F:S-adenosylmethionine-dependent methyltransferase activity"/>
    <property type="evidence" value="ECO:0007669"/>
    <property type="project" value="InterPro"/>
</dbReference>
<keyword evidence="1 4" id="KW-0489">Methyltransferase</keyword>
<evidence type="ECO:0000256" key="2">
    <source>
        <dbReference type="ARBA" id="ARBA00022679"/>
    </source>
</evidence>
<dbReference type="PANTHER" id="PTHR47816:SF4">
    <property type="entry name" value="RIBOSOMAL RNA SMALL SUBUNIT METHYLTRANSFERASE C"/>
    <property type="match status" value="1"/>
</dbReference>
<dbReference type="Pfam" id="PF05175">
    <property type="entry name" value="MTS"/>
    <property type="match status" value="1"/>
</dbReference>
<dbReference type="CDD" id="cd02440">
    <property type="entry name" value="AdoMet_MTases"/>
    <property type="match status" value="1"/>
</dbReference>
<reference evidence="4 5" key="1">
    <citation type="journal article" date="2016" name="Nat. Commun.">
        <title>Thousands of microbial genomes shed light on interconnected biogeochemical processes in an aquifer system.</title>
        <authorList>
            <person name="Anantharaman K."/>
            <person name="Brown C.T."/>
            <person name="Hug L.A."/>
            <person name="Sharon I."/>
            <person name="Castelle C.J."/>
            <person name="Probst A.J."/>
            <person name="Thomas B.C."/>
            <person name="Singh A."/>
            <person name="Wilkins M.J."/>
            <person name="Karaoz U."/>
            <person name="Brodie E.L."/>
            <person name="Williams K.H."/>
            <person name="Hubbard S.S."/>
            <person name="Banfield J.F."/>
        </authorList>
    </citation>
    <scope>NUCLEOTIDE SEQUENCE [LARGE SCALE GENOMIC DNA]</scope>
</reference>
<dbReference type="InterPro" id="IPR007848">
    <property type="entry name" value="Small_mtfrase_dom"/>
</dbReference>
<sequence>MIPKDIGKLRKDIIFEANLRGHNFVFHSTWGLFSPTEIDEGSLMLINHVDIKPTDNTLEMGCGYGPIGLAIAKMSPQGKVHMLDKDFVAIDFAKKNAQINGIQNCEIYLSNAFSKVPNMEFDNVVSNLPAKVGNELLYLIMTDAKKHMKKGGKFYVVVIAGLKDYIKRNFREVFGNYEKLKQGKTYMVAVAVKK</sequence>
<evidence type="ECO:0000256" key="1">
    <source>
        <dbReference type="ARBA" id="ARBA00022603"/>
    </source>
</evidence>
<comment type="caution">
    <text evidence="4">The sequence shown here is derived from an EMBL/GenBank/DDBJ whole genome shotgun (WGS) entry which is preliminary data.</text>
</comment>
<proteinExistence type="predicted"/>
<evidence type="ECO:0000313" key="5">
    <source>
        <dbReference type="Proteomes" id="UP000177457"/>
    </source>
</evidence>
<dbReference type="Gene3D" id="3.40.50.150">
    <property type="entry name" value="Vaccinia Virus protein VP39"/>
    <property type="match status" value="1"/>
</dbReference>
<gene>
    <name evidence="4" type="ORF">A3C90_02450</name>
</gene>
<dbReference type="GO" id="GO:0032259">
    <property type="term" value="P:methylation"/>
    <property type="evidence" value="ECO:0007669"/>
    <property type="project" value="UniProtKB-KW"/>
</dbReference>